<dbReference type="CDD" id="cd06423">
    <property type="entry name" value="CESA_like"/>
    <property type="match status" value="1"/>
</dbReference>
<dbReference type="STRING" id="1194090.SAMN05443144_113112"/>
<sequence>MSTLSNILYGINELVILYFIIVNGIYFMLLVVSFFHIRRYRNIDRIFKLKGVYSTNLYKPISIIAPAFNEEESIISSINSLLNLKYTNYEVVVVNDGSTDQTLQKLIDYYQLKSQQRHWPKFTDHQPIKDIYTSDRYPKLVVIDKKNGGKADALNAGINIAKKELFCAVDADSILEPDALTKMLRVFMEDDTTIAVGGVVRVANGCTFKNRLVDKAGIPDSFLGRIQSVEYLRAFLFGRIGLDYLDSLLIISGAFGLFDRKAVIKAGGYLRDTVGEDMELVMRLHEHYRRQKIPYRIRFISEPVCWTEVPEDRASLARQRNRWHRGLTDSLYRYKRMLLNPRYGRIGLFAMPFFVFVEMISPVIEFAGYFLVGISWWMGVINGYFALLFLAVALVWGMVLSVSAVFLEELTSRRYERPRDTLILAGYALLENLGYRQLHAWWRLQGIIDFFKGKKEWGTMVRKGIGSS</sequence>
<evidence type="ECO:0000256" key="2">
    <source>
        <dbReference type="ARBA" id="ARBA00022676"/>
    </source>
</evidence>
<accession>A0A1M5ENN8</accession>
<protein>
    <submittedName>
        <fullName evidence="6">Glycosyltransferase, catalytic subunit of cellulose synthase and poly-beta-1,6-N-acetylglucosamine synthase</fullName>
    </submittedName>
</protein>
<evidence type="ECO:0000313" key="6">
    <source>
        <dbReference type="EMBL" id="SHF80711.1"/>
    </source>
</evidence>
<feature type="transmembrane region" description="Helical" evidence="4">
    <location>
        <begin position="15"/>
        <end position="37"/>
    </location>
</feature>
<gene>
    <name evidence="6" type="ORF">SAMN05443144_113112</name>
</gene>
<evidence type="ECO:0000256" key="3">
    <source>
        <dbReference type="ARBA" id="ARBA00022679"/>
    </source>
</evidence>
<keyword evidence="4" id="KW-0472">Membrane</keyword>
<dbReference type="EMBL" id="FQUS01000013">
    <property type="protein sequence ID" value="SHF80711.1"/>
    <property type="molecule type" value="Genomic_DNA"/>
</dbReference>
<comment type="similarity">
    <text evidence="1">Belongs to the glycosyltransferase 2 family.</text>
</comment>
<keyword evidence="2" id="KW-0328">Glycosyltransferase</keyword>
<dbReference type="Gene3D" id="3.90.550.10">
    <property type="entry name" value="Spore Coat Polysaccharide Biosynthesis Protein SpsA, Chain A"/>
    <property type="match status" value="1"/>
</dbReference>
<dbReference type="Proteomes" id="UP000184041">
    <property type="component" value="Unassembled WGS sequence"/>
</dbReference>
<feature type="transmembrane region" description="Helical" evidence="4">
    <location>
        <begin position="384"/>
        <end position="407"/>
    </location>
</feature>
<evidence type="ECO:0000256" key="1">
    <source>
        <dbReference type="ARBA" id="ARBA00006739"/>
    </source>
</evidence>
<evidence type="ECO:0000256" key="4">
    <source>
        <dbReference type="SAM" id="Phobius"/>
    </source>
</evidence>
<evidence type="ECO:0000259" key="5">
    <source>
        <dbReference type="Pfam" id="PF00535"/>
    </source>
</evidence>
<dbReference type="RefSeq" id="WP_073064961.1">
    <property type="nucleotide sequence ID" value="NZ_FQUS01000013.1"/>
</dbReference>
<organism evidence="6 7">
    <name type="scientific">Fodinibius roseus</name>
    <dbReference type="NCBI Taxonomy" id="1194090"/>
    <lineage>
        <taxon>Bacteria</taxon>
        <taxon>Pseudomonadati</taxon>
        <taxon>Balneolota</taxon>
        <taxon>Balneolia</taxon>
        <taxon>Balneolales</taxon>
        <taxon>Balneolaceae</taxon>
        <taxon>Fodinibius</taxon>
    </lineage>
</organism>
<feature type="transmembrane region" description="Helical" evidence="4">
    <location>
        <begin position="343"/>
        <end position="364"/>
    </location>
</feature>
<keyword evidence="3 6" id="KW-0808">Transferase</keyword>
<dbReference type="AlphaFoldDB" id="A0A1M5ENN8"/>
<evidence type="ECO:0000313" key="7">
    <source>
        <dbReference type="Proteomes" id="UP000184041"/>
    </source>
</evidence>
<dbReference type="InterPro" id="IPR029044">
    <property type="entry name" value="Nucleotide-diphossugar_trans"/>
</dbReference>
<dbReference type="SUPFAM" id="SSF53448">
    <property type="entry name" value="Nucleotide-diphospho-sugar transferases"/>
    <property type="match status" value="1"/>
</dbReference>
<proteinExistence type="inferred from homology"/>
<dbReference type="OrthoDB" id="9766299at2"/>
<dbReference type="Pfam" id="PF00535">
    <property type="entry name" value="Glycos_transf_2"/>
    <property type="match status" value="1"/>
</dbReference>
<dbReference type="GO" id="GO:0016757">
    <property type="term" value="F:glycosyltransferase activity"/>
    <property type="evidence" value="ECO:0007669"/>
    <property type="project" value="UniProtKB-KW"/>
</dbReference>
<keyword evidence="4" id="KW-1133">Transmembrane helix</keyword>
<reference evidence="6 7" key="1">
    <citation type="submission" date="2016-11" db="EMBL/GenBank/DDBJ databases">
        <authorList>
            <person name="Jaros S."/>
            <person name="Januszkiewicz K."/>
            <person name="Wedrychowicz H."/>
        </authorList>
    </citation>
    <scope>NUCLEOTIDE SEQUENCE [LARGE SCALE GENOMIC DNA]</scope>
    <source>
        <strain evidence="6 7">DSM 21986</strain>
    </source>
</reference>
<dbReference type="PANTHER" id="PTHR43630">
    <property type="entry name" value="POLY-BETA-1,6-N-ACETYL-D-GLUCOSAMINE SYNTHASE"/>
    <property type="match status" value="1"/>
</dbReference>
<feature type="domain" description="Glycosyltransferase 2-like" evidence="5">
    <location>
        <begin position="62"/>
        <end position="263"/>
    </location>
</feature>
<dbReference type="PANTHER" id="PTHR43630:SF1">
    <property type="entry name" value="POLY-BETA-1,6-N-ACETYL-D-GLUCOSAMINE SYNTHASE"/>
    <property type="match status" value="1"/>
</dbReference>
<keyword evidence="7" id="KW-1185">Reference proteome</keyword>
<name>A0A1M5ENN8_9BACT</name>
<dbReference type="InterPro" id="IPR001173">
    <property type="entry name" value="Glyco_trans_2-like"/>
</dbReference>
<keyword evidence="4" id="KW-0812">Transmembrane</keyword>